<protein>
    <submittedName>
        <fullName evidence="1">Uncharacterized protein</fullName>
    </submittedName>
</protein>
<evidence type="ECO:0000313" key="2">
    <source>
        <dbReference type="Proteomes" id="UP000297641"/>
    </source>
</evidence>
<gene>
    <name evidence="1" type="ORF">EHQ43_08590</name>
</gene>
<reference evidence="1 2" key="1">
    <citation type="journal article" date="2019" name="PLoS Negl. Trop. Dis.">
        <title>Revisiting the worldwide diversity of Leptospira species in the environment.</title>
        <authorList>
            <person name="Vincent A.T."/>
            <person name="Schiettekatte O."/>
            <person name="Bourhy P."/>
            <person name="Veyrier F.J."/>
            <person name="Picardeau M."/>
        </authorList>
    </citation>
    <scope>NUCLEOTIDE SEQUENCE [LARGE SCALE GENOMIC DNA]</scope>
    <source>
        <strain evidence="1 2">201800273</strain>
    </source>
</reference>
<name>A0A7I0HS11_9LEPT</name>
<dbReference type="EMBL" id="RQFT01000008">
    <property type="protein sequence ID" value="TGL06461.1"/>
    <property type="molecule type" value="Genomic_DNA"/>
</dbReference>
<accession>A0A7I0HS11</accession>
<sequence length="79" mass="9220">MKSKSNYRFSGRLSFLHDGILWDVGFYESGSLNQILSKLKEFYKISDAQIVSITMRDRKAIKAQKEEALRNYNLSRGNR</sequence>
<comment type="caution">
    <text evidence="1">The sequence shown here is derived from an EMBL/GenBank/DDBJ whole genome shotgun (WGS) entry which is preliminary data.</text>
</comment>
<organism evidence="1 2">
    <name type="scientific">Leptospira bouyouniensis</name>
    <dbReference type="NCBI Taxonomy" id="2484911"/>
    <lineage>
        <taxon>Bacteria</taxon>
        <taxon>Pseudomonadati</taxon>
        <taxon>Spirochaetota</taxon>
        <taxon>Spirochaetia</taxon>
        <taxon>Leptospirales</taxon>
        <taxon>Leptospiraceae</taxon>
        <taxon>Leptospira</taxon>
    </lineage>
</organism>
<dbReference type="RefSeq" id="WP_135770788.1">
    <property type="nucleotide sequence ID" value="NZ_RQFT01000008.1"/>
</dbReference>
<proteinExistence type="predicted"/>
<dbReference type="AlphaFoldDB" id="A0A7I0HS11"/>
<dbReference type="Proteomes" id="UP000297641">
    <property type="component" value="Unassembled WGS sequence"/>
</dbReference>
<evidence type="ECO:0000313" key="1">
    <source>
        <dbReference type="EMBL" id="TGL06461.1"/>
    </source>
</evidence>